<dbReference type="RefSeq" id="XP_003568059.1">
    <property type="nucleotide sequence ID" value="XM_003568011.4"/>
</dbReference>
<evidence type="ECO:0000313" key="4">
    <source>
        <dbReference type="EMBL" id="KQK05284.1"/>
    </source>
</evidence>
<evidence type="ECO:0000313" key="5">
    <source>
        <dbReference type="EnsemblPlants" id="KQK05284"/>
    </source>
</evidence>
<keyword evidence="2" id="KW-0812">Transmembrane</keyword>
<name>I1HHD3_BRADI</name>
<keyword evidence="2" id="KW-1133">Transmembrane helix</keyword>
<dbReference type="GO" id="GO:0009269">
    <property type="term" value="P:response to desiccation"/>
    <property type="evidence" value="ECO:0007669"/>
    <property type="project" value="InterPro"/>
</dbReference>
<dbReference type="InterPro" id="IPR004864">
    <property type="entry name" value="LEA_2"/>
</dbReference>
<gene>
    <name evidence="5" type="primary">LOC100845183</name>
    <name evidence="4" type="ORF">BRADI_2g19200v3</name>
</gene>
<proteinExistence type="predicted"/>
<feature type="domain" description="Water stress and hypersensitive response" evidence="3">
    <location>
        <begin position="98"/>
        <end position="212"/>
    </location>
</feature>
<evidence type="ECO:0000256" key="1">
    <source>
        <dbReference type="SAM" id="MobiDB-lite"/>
    </source>
</evidence>
<dbReference type="HOGENOM" id="CLU_050605_3_0_1"/>
<feature type="compositionally biased region" description="Low complexity" evidence="1">
    <location>
        <begin position="1"/>
        <end position="11"/>
    </location>
</feature>
<dbReference type="STRING" id="15368.I1HHD3"/>
<accession>I1HHD3</accession>
<keyword evidence="6" id="KW-1185">Reference proteome</keyword>
<dbReference type="GeneID" id="100845183"/>
<reference evidence="4" key="2">
    <citation type="submission" date="2017-06" db="EMBL/GenBank/DDBJ databases">
        <title>WGS assembly of Brachypodium distachyon.</title>
        <authorList>
            <consortium name="The International Brachypodium Initiative"/>
            <person name="Lucas S."/>
            <person name="Harmon-Smith M."/>
            <person name="Lail K."/>
            <person name="Tice H."/>
            <person name="Grimwood J."/>
            <person name="Bruce D."/>
            <person name="Barry K."/>
            <person name="Shu S."/>
            <person name="Lindquist E."/>
            <person name="Wang M."/>
            <person name="Pitluck S."/>
            <person name="Vogel J.P."/>
            <person name="Garvin D.F."/>
            <person name="Mockler T.C."/>
            <person name="Schmutz J."/>
            <person name="Rokhsar D."/>
            <person name="Bevan M.W."/>
        </authorList>
    </citation>
    <scope>NUCLEOTIDE SEQUENCE</scope>
    <source>
        <strain evidence="4">Bd21</strain>
    </source>
</reference>
<keyword evidence="2" id="KW-0472">Membrane</keyword>
<dbReference type="eggNOG" id="ENOG502QSZC">
    <property type="taxonomic scope" value="Eukaryota"/>
</dbReference>
<evidence type="ECO:0000259" key="3">
    <source>
        <dbReference type="SMART" id="SM00769"/>
    </source>
</evidence>
<dbReference type="OMA" id="IITMNGV"/>
<dbReference type="Pfam" id="PF03168">
    <property type="entry name" value="LEA_2"/>
    <property type="match status" value="1"/>
</dbReference>
<evidence type="ECO:0000256" key="2">
    <source>
        <dbReference type="SAM" id="Phobius"/>
    </source>
</evidence>
<dbReference type="SMART" id="SM00769">
    <property type="entry name" value="WHy"/>
    <property type="match status" value="1"/>
</dbReference>
<dbReference type="OrthoDB" id="764273at2759"/>
<dbReference type="Proteomes" id="UP000008810">
    <property type="component" value="Chromosome 2"/>
</dbReference>
<dbReference type="SUPFAM" id="SSF117070">
    <property type="entry name" value="LEA14-like"/>
    <property type="match status" value="1"/>
</dbReference>
<feature type="transmembrane region" description="Helical" evidence="2">
    <location>
        <begin position="56"/>
        <end position="83"/>
    </location>
</feature>
<dbReference type="PANTHER" id="PTHR31852">
    <property type="entry name" value="LATE EMBRYOGENESIS ABUNDANT (LEA) HYDROXYPROLINE-RICH GLYCOPROTEIN FAMILY"/>
    <property type="match status" value="1"/>
</dbReference>
<sequence length="254" mass="26750">MATASRAAAPAEADKDEPARPLAFPSPSVAVHPAAPGDVEDAAARRSTQYLRRRRCALCCCGCCVTTVVITALTVLVLAVTVFRVKHPRITMNSVTLAALSGAGPGGTLAANSTLAADVSIRNPNVASFRFSLSETEVYYEGRTVAVARVPAGRIGAHRTARVNVTVDLLADRLARAVDGAGLVMGREYEFTTYTEMSGTVRVLGVYRKELEIRMNCSVTVEVGGAASVLVSRHRDRDRAGVQSKGVSCVASVS</sequence>
<dbReference type="InterPro" id="IPR013990">
    <property type="entry name" value="WHy-dom"/>
</dbReference>
<evidence type="ECO:0000313" key="6">
    <source>
        <dbReference type="Proteomes" id="UP000008810"/>
    </source>
</evidence>
<dbReference type="EnsemblPlants" id="KQK05284">
    <property type="protein sequence ID" value="KQK05284"/>
    <property type="gene ID" value="BRADI_2g19200v3"/>
</dbReference>
<dbReference type="Gene3D" id="2.60.40.1820">
    <property type="match status" value="1"/>
</dbReference>
<dbReference type="AlphaFoldDB" id="I1HHD3"/>
<protein>
    <recommendedName>
        <fullName evidence="3">Water stress and hypersensitive response domain-containing protein</fullName>
    </recommendedName>
</protein>
<organism evidence="5">
    <name type="scientific">Brachypodium distachyon</name>
    <name type="common">Purple false brome</name>
    <name type="synonym">Trachynia distachya</name>
    <dbReference type="NCBI Taxonomy" id="15368"/>
    <lineage>
        <taxon>Eukaryota</taxon>
        <taxon>Viridiplantae</taxon>
        <taxon>Streptophyta</taxon>
        <taxon>Embryophyta</taxon>
        <taxon>Tracheophyta</taxon>
        <taxon>Spermatophyta</taxon>
        <taxon>Magnoliopsida</taxon>
        <taxon>Liliopsida</taxon>
        <taxon>Poales</taxon>
        <taxon>Poaceae</taxon>
        <taxon>BOP clade</taxon>
        <taxon>Pooideae</taxon>
        <taxon>Stipodae</taxon>
        <taxon>Brachypodieae</taxon>
        <taxon>Brachypodium</taxon>
    </lineage>
</organism>
<feature type="compositionally biased region" description="Low complexity" evidence="1">
    <location>
        <begin position="23"/>
        <end position="35"/>
    </location>
</feature>
<feature type="region of interest" description="Disordered" evidence="1">
    <location>
        <begin position="1"/>
        <end position="35"/>
    </location>
</feature>
<dbReference type="Gramene" id="KQK05284">
    <property type="protein sequence ID" value="KQK05284"/>
    <property type="gene ID" value="BRADI_2g19200v3"/>
</dbReference>
<dbReference type="KEGG" id="bdi:100845183"/>
<dbReference type="EMBL" id="CM000881">
    <property type="protein sequence ID" value="KQK05284.1"/>
    <property type="molecule type" value="Genomic_DNA"/>
</dbReference>
<dbReference type="InterPro" id="IPR055301">
    <property type="entry name" value="Lea14-like_2"/>
</dbReference>
<reference evidence="4 5" key="1">
    <citation type="journal article" date="2010" name="Nature">
        <title>Genome sequencing and analysis of the model grass Brachypodium distachyon.</title>
        <authorList>
            <consortium name="International Brachypodium Initiative"/>
        </authorList>
    </citation>
    <scope>NUCLEOTIDE SEQUENCE [LARGE SCALE GENOMIC DNA]</scope>
    <source>
        <strain evidence="4">Bd21</strain>
        <strain evidence="5">cv. Bd21</strain>
    </source>
</reference>
<reference evidence="5" key="3">
    <citation type="submission" date="2018-08" db="UniProtKB">
        <authorList>
            <consortium name="EnsemblPlants"/>
        </authorList>
    </citation>
    <scope>IDENTIFICATION</scope>
    <source>
        <strain evidence="5">cv. Bd21</strain>
    </source>
</reference>